<keyword evidence="9" id="KW-1185">Reference proteome</keyword>
<feature type="compositionally biased region" description="Polar residues" evidence="6">
    <location>
        <begin position="375"/>
        <end position="387"/>
    </location>
</feature>
<dbReference type="InterPro" id="IPR001164">
    <property type="entry name" value="ArfGAP_dom"/>
</dbReference>
<evidence type="ECO:0000256" key="3">
    <source>
        <dbReference type="ARBA" id="ARBA00022771"/>
    </source>
</evidence>
<feature type="region of interest" description="Disordered" evidence="6">
    <location>
        <begin position="471"/>
        <end position="494"/>
    </location>
</feature>
<evidence type="ECO:0000256" key="2">
    <source>
        <dbReference type="ARBA" id="ARBA00022737"/>
    </source>
</evidence>
<evidence type="ECO:0000256" key="4">
    <source>
        <dbReference type="ARBA" id="ARBA00022833"/>
    </source>
</evidence>
<feature type="compositionally biased region" description="Low complexity" evidence="6">
    <location>
        <begin position="425"/>
        <end position="442"/>
    </location>
</feature>
<accession>A0A1R2BQ14</accession>
<feature type="compositionally biased region" description="Polar residues" evidence="6">
    <location>
        <begin position="471"/>
        <end position="488"/>
    </location>
</feature>
<organism evidence="8 9">
    <name type="scientific">Stentor coeruleus</name>
    <dbReference type="NCBI Taxonomy" id="5963"/>
    <lineage>
        <taxon>Eukaryota</taxon>
        <taxon>Sar</taxon>
        <taxon>Alveolata</taxon>
        <taxon>Ciliophora</taxon>
        <taxon>Postciliodesmatophora</taxon>
        <taxon>Heterotrichea</taxon>
        <taxon>Heterotrichida</taxon>
        <taxon>Stentoridae</taxon>
        <taxon>Stentor</taxon>
    </lineage>
</organism>
<proteinExistence type="predicted"/>
<name>A0A1R2BQ14_9CILI</name>
<dbReference type="GO" id="GO:0005096">
    <property type="term" value="F:GTPase activator activity"/>
    <property type="evidence" value="ECO:0007669"/>
    <property type="project" value="InterPro"/>
</dbReference>
<dbReference type="SUPFAM" id="SSF57863">
    <property type="entry name" value="ArfGap/RecO-like zinc finger"/>
    <property type="match status" value="1"/>
</dbReference>
<dbReference type="PANTHER" id="PTHR46134">
    <property type="entry name" value="DRONGO, ISOFORM F"/>
    <property type="match status" value="1"/>
</dbReference>
<feature type="compositionally biased region" description="Polar residues" evidence="6">
    <location>
        <begin position="295"/>
        <end position="315"/>
    </location>
</feature>
<keyword evidence="3 5" id="KW-0863">Zinc-finger</keyword>
<dbReference type="GO" id="GO:0008270">
    <property type="term" value="F:zinc ion binding"/>
    <property type="evidence" value="ECO:0007669"/>
    <property type="project" value="UniProtKB-KW"/>
</dbReference>
<feature type="compositionally biased region" description="Pro residues" evidence="6">
    <location>
        <begin position="225"/>
        <end position="294"/>
    </location>
</feature>
<evidence type="ECO:0000256" key="5">
    <source>
        <dbReference type="PROSITE-ProRule" id="PRU00288"/>
    </source>
</evidence>
<evidence type="ECO:0000259" key="7">
    <source>
        <dbReference type="PROSITE" id="PS50115"/>
    </source>
</evidence>
<dbReference type="PROSITE" id="PS50115">
    <property type="entry name" value="ARFGAP"/>
    <property type="match status" value="1"/>
</dbReference>
<dbReference type="PRINTS" id="PR01217">
    <property type="entry name" value="PRICHEXTENSN"/>
</dbReference>
<evidence type="ECO:0000313" key="9">
    <source>
        <dbReference type="Proteomes" id="UP000187209"/>
    </source>
</evidence>
<dbReference type="InterPro" id="IPR037278">
    <property type="entry name" value="ARFGAP/RecO"/>
</dbReference>
<reference evidence="8 9" key="1">
    <citation type="submission" date="2016-11" db="EMBL/GenBank/DDBJ databases">
        <title>The macronuclear genome of Stentor coeruleus: a giant cell with tiny introns.</title>
        <authorList>
            <person name="Slabodnick M."/>
            <person name="Ruby J.G."/>
            <person name="Reiff S.B."/>
            <person name="Swart E.C."/>
            <person name="Gosai S."/>
            <person name="Prabakaran S."/>
            <person name="Witkowska E."/>
            <person name="Larue G.E."/>
            <person name="Fisher S."/>
            <person name="Freeman R.M."/>
            <person name="Gunawardena J."/>
            <person name="Chu W."/>
            <person name="Stover N.A."/>
            <person name="Gregory B.D."/>
            <person name="Nowacki M."/>
            <person name="Derisi J."/>
            <person name="Roy S.W."/>
            <person name="Marshall W.F."/>
            <person name="Sood P."/>
        </authorList>
    </citation>
    <scope>NUCLEOTIDE SEQUENCE [LARGE SCALE GENOMIC DNA]</scope>
    <source>
        <strain evidence="8">WM001</strain>
    </source>
</reference>
<dbReference type="Gene3D" id="1.10.220.150">
    <property type="entry name" value="Arf GTPase activating protein"/>
    <property type="match status" value="1"/>
</dbReference>
<feature type="compositionally biased region" description="Low complexity" evidence="6">
    <location>
        <begin position="358"/>
        <end position="374"/>
    </location>
</feature>
<feature type="compositionally biased region" description="Polar residues" evidence="6">
    <location>
        <begin position="401"/>
        <end position="423"/>
    </location>
</feature>
<dbReference type="InterPro" id="IPR038508">
    <property type="entry name" value="ArfGAP_dom_sf"/>
</dbReference>
<dbReference type="OrthoDB" id="6036at2759"/>
<dbReference type="GO" id="GO:0016020">
    <property type="term" value="C:membrane"/>
    <property type="evidence" value="ECO:0007669"/>
    <property type="project" value="TreeGrafter"/>
</dbReference>
<feature type="compositionally biased region" description="Low complexity" evidence="6">
    <location>
        <begin position="331"/>
        <end position="351"/>
    </location>
</feature>
<dbReference type="PANTHER" id="PTHR46134:SF3">
    <property type="entry name" value="ARFGAP WITH FG REPEATS 1"/>
    <property type="match status" value="1"/>
</dbReference>
<dbReference type="EMBL" id="MPUH01000509">
    <property type="protein sequence ID" value="OMJ78685.1"/>
    <property type="molecule type" value="Genomic_DNA"/>
</dbReference>
<evidence type="ECO:0000256" key="1">
    <source>
        <dbReference type="ARBA" id="ARBA00022723"/>
    </source>
</evidence>
<feature type="region of interest" description="Disordered" evidence="6">
    <location>
        <begin position="184"/>
        <end position="456"/>
    </location>
</feature>
<keyword evidence="2" id="KW-0677">Repeat</keyword>
<dbReference type="Pfam" id="PF01412">
    <property type="entry name" value="ArfGap"/>
    <property type="match status" value="1"/>
</dbReference>
<keyword evidence="4" id="KW-0862">Zinc</keyword>
<evidence type="ECO:0000313" key="8">
    <source>
        <dbReference type="EMBL" id="OMJ78685.1"/>
    </source>
</evidence>
<dbReference type="GO" id="GO:0005737">
    <property type="term" value="C:cytoplasm"/>
    <property type="evidence" value="ECO:0007669"/>
    <property type="project" value="TreeGrafter"/>
</dbReference>
<keyword evidence="1" id="KW-0479">Metal-binding</keyword>
<protein>
    <recommendedName>
        <fullName evidence="7">Arf-GAP domain-containing protein</fullName>
    </recommendedName>
</protein>
<dbReference type="InterPro" id="IPR052248">
    <property type="entry name" value="Arf-GAP_FG-repeat_protein"/>
</dbReference>
<evidence type="ECO:0000256" key="6">
    <source>
        <dbReference type="SAM" id="MobiDB-lite"/>
    </source>
</evidence>
<dbReference type="CDD" id="cd08838">
    <property type="entry name" value="ArfGap_AGFG"/>
    <property type="match status" value="1"/>
</dbReference>
<gene>
    <name evidence="8" type="ORF">SteCoe_21450</name>
</gene>
<sequence>MKRGIDTSVELAELRKIPANKRCFDCSQAGTTYAVPELGIFLCSICGGIHREFNHRVKGLSTCNFNETEVNKLKNMGNEKAAFSWMGRHDPRVFPIPDLKDANKLKDFLRLKYLDKRFYENREAPPVQAQPEPPKPVEKKLEKAQTSNFINLLDDEPAPVYKQHKASSEISYAANQNLGAQNSGNFFATNFPPPNNPGMNMFPQPSAQFPPVNPLPQYSQGNNPQPYPPANNPQTYPPANNPQSYPPANNPQSYPPANNPQSYPPANNPQSYPPANNPQSYPPANNPQSYPPANNPQSYQPANNSQNYPPANNPQSYPQASNPPNYPPANNPQSYPQAKNPQNYPSVSNPQSYPPQNPQANNPQNYPSANNPQSYPSSNPTNQFRSVSPTPQYPPSNPPQFSISNSSPNLFQSTSNRSTTPTRAPQYSSSNPNPQSNPQPYSTKPQNRPVSPVLNISGGFQPFVSAPNYSAQASNFPPSNQNFPQAPSNYPPNYNFPQNYPSAPTSNPPPAPIATYNQFPSNYNYPQGPSLSPPIVNPSNQAFFSKPVDPFEKIFEEEREKKLIDKQKKMHITPAQNLMIQQYTVQAQMYQKNYGVQYPYTFQQWVELNNPPVPQESRPHSKNPFDMFA</sequence>
<comment type="caution">
    <text evidence="8">The sequence shown here is derived from an EMBL/GenBank/DDBJ whole genome shotgun (WGS) entry which is preliminary data.</text>
</comment>
<dbReference type="AlphaFoldDB" id="A0A1R2BQ14"/>
<dbReference type="Proteomes" id="UP000187209">
    <property type="component" value="Unassembled WGS sequence"/>
</dbReference>
<dbReference type="SMART" id="SM00105">
    <property type="entry name" value="ArfGap"/>
    <property type="match status" value="1"/>
</dbReference>
<feature type="domain" description="Arf-GAP" evidence="7">
    <location>
        <begin position="8"/>
        <end position="126"/>
    </location>
</feature>